<dbReference type="InterPro" id="IPR046906">
    <property type="entry name" value="Mab-21_HhH/H2TH-like"/>
</dbReference>
<evidence type="ECO:0000313" key="4">
    <source>
        <dbReference type="EMBL" id="CAH1249342.1"/>
    </source>
</evidence>
<reference evidence="4" key="1">
    <citation type="submission" date="2022-01" db="EMBL/GenBank/DDBJ databases">
        <authorList>
            <person name="Braso-Vives M."/>
        </authorList>
    </citation>
    <scope>NUCLEOTIDE SEQUENCE</scope>
</reference>
<name>A0A8J9Z962_BRALA</name>
<evidence type="ECO:0000313" key="5">
    <source>
        <dbReference type="Proteomes" id="UP000838412"/>
    </source>
</evidence>
<dbReference type="Gene3D" id="3.30.460.90">
    <property type="match status" value="1"/>
</dbReference>
<feature type="domain" description="Mab-21-like HhH/H2TH-like" evidence="3">
    <location>
        <begin position="430"/>
        <end position="469"/>
    </location>
</feature>
<feature type="domain" description="Mab-21-like nucleotidyltransferase" evidence="2">
    <location>
        <begin position="63"/>
        <end position="215"/>
    </location>
</feature>
<proteinExistence type="inferred from homology"/>
<protein>
    <submittedName>
        <fullName evidence="4">Hypp8586 protein</fullName>
    </submittedName>
</protein>
<dbReference type="Proteomes" id="UP000838412">
    <property type="component" value="Chromosome 17"/>
</dbReference>
<sequence length="489" mass="55875">MAAQEPRSDDISAPTGPVGLVNDSTRRTLDVALNVLSGLFKQMRSNRKFRDCYEQGANVADLVRVVTPNVLQCRLPLDIGKDWDDFEVWTSRDQASIPANQVLYKVAENRPKPARWTTFLDVERYLNPLKIYTWLFGIVSSAVQHLKLSLQSELRWVRDGDVPKLPWSRAVDVMVRQKRPVVMLLIERYGDFPTITVELVTSLTCYGWPDSAVPLNKLPLRMKHEVERNVIVWHMEARHYPGVTSSSKFGDASEMIEGRKWAISTDLIEDRLTKSTLPMWDSVMLQVNPAVIMAHAQIVDEICFLPQNVIRACVLWEDNDLTADDVDENEVNGVSAHVHDSWRHEREQLQNHVTQRYNGNHANHTGPSLSNSLTRVDLRFSENQHMNVCVRSEWGRSGFVARVEGRSAPSETSREESWEDGLLCVEGPWQGVLARLHTCMRTRFCRSFFFPDANLLADLTDAQISDVSANFYTLLRHLSRLSAQRDDYC</sequence>
<dbReference type="InterPro" id="IPR046903">
    <property type="entry name" value="Mab-21-like_nuc_Trfase"/>
</dbReference>
<organism evidence="4 5">
    <name type="scientific">Branchiostoma lanceolatum</name>
    <name type="common">Common lancelet</name>
    <name type="synonym">Amphioxus lanceolatum</name>
    <dbReference type="NCBI Taxonomy" id="7740"/>
    <lineage>
        <taxon>Eukaryota</taxon>
        <taxon>Metazoa</taxon>
        <taxon>Chordata</taxon>
        <taxon>Cephalochordata</taxon>
        <taxon>Leptocardii</taxon>
        <taxon>Amphioxiformes</taxon>
        <taxon>Branchiostomatidae</taxon>
        <taxon>Branchiostoma</taxon>
    </lineage>
</organism>
<dbReference type="Pfam" id="PF20266">
    <property type="entry name" value="Mab-21_C"/>
    <property type="match status" value="1"/>
</dbReference>
<dbReference type="PANTHER" id="PTHR10656">
    <property type="entry name" value="CELL FATE DETERMINING PROTEIN MAB21-RELATED"/>
    <property type="match status" value="1"/>
</dbReference>
<dbReference type="EMBL" id="OV696702">
    <property type="protein sequence ID" value="CAH1249342.1"/>
    <property type="molecule type" value="Genomic_DNA"/>
</dbReference>
<comment type="similarity">
    <text evidence="1">Belongs to the mab-21 family.</text>
</comment>
<evidence type="ECO:0000256" key="1">
    <source>
        <dbReference type="ARBA" id="ARBA00008307"/>
    </source>
</evidence>
<accession>A0A8J9Z962</accession>
<evidence type="ECO:0000259" key="3">
    <source>
        <dbReference type="Pfam" id="PF20266"/>
    </source>
</evidence>
<dbReference type="PANTHER" id="PTHR10656:SF42">
    <property type="entry name" value="CYCLIC GMP-AMP SYNTHASE-LIKE PROTEIN-RELATED"/>
    <property type="match status" value="1"/>
</dbReference>
<keyword evidence="5" id="KW-1185">Reference proteome</keyword>
<gene>
    <name evidence="4" type="primary">Hypp8586</name>
    <name evidence="4" type="ORF">BLAG_LOCUS10480</name>
</gene>
<dbReference type="Gene3D" id="1.10.1410.40">
    <property type="match status" value="1"/>
</dbReference>
<dbReference type="Pfam" id="PF03281">
    <property type="entry name" value="Mab-21"/>
    <property type="match status" value="1"/>
</dbReference>
<evidence type="ECO:0000259" key="2">
    <source>
        <dbReference type="Pfam" id="PF03281"/>
    </source>
</evidence>
<dbReference type="AlphaFoldDB" id="A0A8J9Z962"/>
<dbReference type="OrthoDB" id="9989505at2759"/>